<comment type="catalytic activity">
    <reaction evidence="16">
        <text>Preferential cleavage: (Ac)2-L-Lys-D-Ala-|-D-Ala. Also transpeptidation of peptidyl-alanyl moieties that are N-acyl substituents of D-alanine.</text>
        <dbReference type="EC" id="3.4.16.4"/>
    </reaction>
</comment>
<keyword evidence="10" id="KW-0378">Hydrolase</keyword>
<dbReference type="SUPFAM" id="SSF56601">
    <property type="entry name" value="beta-lactamase/transpeptidase-like"/>
    <property type="match status" value="1"/>
</dbReference>
<dbReference type="InterPro" id="IPR012338">
    <property type="entry name" value="Beta-lactam/transpept-like"/>
</dbReference>
<keyword evidence="6" id="KW-0121">Carboxypeptidase</keyword>
<comment type="similarity">
    <text evidence="4">In the N-terminal section; belongs to the glycosyltransferase 51 family.</text>
</comment>
<dbReference type="Proteomes" id="UP001156666">
    <property type="component" value="Unassembled WGS sequence"/>
</dbReference>
<evidence type="ECO:0000259" key="19">
    <source>
        <dbReference type="Pfam" id="PF00912"/>
    </source>
</evidence>
<evidence type="ECO:0000256" key="11">
    <source>
        <dbReference type="ARBA" id="ARBA00022960"/>
    </source>
</evidence>
<dbReference type="GO" id="GO:0009252">
    <property type="term" value="P:peptidoglycan biosynthetic process"/>
    <property type="evidence" value="ECO:0007669"/>
    <property type="project" value="UniProtKB-KW"/>
</dbReference>
<dbReference type="GO" id="GO:0008360">
    <property type="term" value="P:regulation of cell shape"/>
    <property type="evidence" value="ECO:0007669"/>
    <property type="project" value="UniProtKB-KW"/>
</dbReference>
<dbReference type="EMBL" id="BSOH01000021">
    <property type="protein sequence ID" value="GLR18496.1"/>
    <property type="molecule type" value="Genomic_DNA"/>
</dbReference>
<evidence type="ECO:0000256" key="1">
    <source>
        <dbReference type="ARBA" id="ARBA00004236"/>
    </source>
</evidence>
<evidence type="ECO:0000313" key="21">
    <source>
        <dbReference type="Proteomes" id="UP001156666"/>
    </source>
</evidence>
<evidence type="ECO:0000256" key="9">
    <source>
        <dbReference type="ARBA" id="ARBA00022679"/>
    </source>
</evidence>
<dbReference type="Pfam" id="PF00905">
    <property type="entry name" value="Transpeptidase"/>
    <property type="match status" value="1"/>
</dbReference>
<evidence type="ECO:0000256" key="15">
    <source>
        <dbReference type="ARBA" id="ARBA00023316"/>
    </source>
</evidence>
<proteinExistence type="inferred from homology"/>
<dbReference type="PANTHER" id="PTHR32282:SF11">
    <property type="entry name" value="PENICILLIN-BINDING PROTEIN 1B"/>
    <property type="match status" value="1"/>
</dbReference>
<evidence type="ECO:0000259" key="18">
    <source>
        <dbReference type="Pfam" id="PF00905"/>
    </source>
</evidence>
<dbReference type="InterPro" id="IPR023346">
    <property type="entry name" value="Lysozyme-like_dom_sf"/>
</dbReference>
<comment type="catalytic activity">
    <reaction evidence="17">
        <text>[GlcNAc-(1-&gt;4)-Mur2Ac(oyl-L-Ala-gamma-D-Glu-L-Lys-D-Ala-D-Ala)](n)-di-trans,octa-cis-undecaprenyl diphosphate + beta-D-GlcNAc-(1-&gt;4)-Mur2Ac(oyl-L-Ala-gamma-D-Glu-L-Lys-D-Ala-D-Ala)-di-trans,octa-cis-undecaprenyl diphosphate = [GlcNAc-(1-&gt;4)-Mur2Ac(oyl-L-Ala-gamma-D-Glu-L-Lys-D-Ala-D-Ala)](n+1)-di-trans,octa-cis-undecaprenyl diphosphate + di-trans,octa-cis-undecaprenyl diphosphate + H(+)</text>
        <dbReference type="Rhea" id="RHEA:23708"/>
        <dbReference type="Rhea" id="RHEA-COMP:9602"/>
        <dbReference type="Rhea" id="RHEA-COMP:9603"/>
        <dbReference type="ChEBI" id="CHEBI:15378"/>
        <dbReference type="ChEBI" id="CHEBI:58405"/>
        <dbReference type="ChEBI" id="CHEBI:60033"/>
        <dbReference type="ChEBI" id="CHEBI:78435"/>
        <dbReference type="EC" id="2.4.99.28"/>
    </reaction>
</comment>
<accession>A0AA37SPR2</accession>
<dbReference type="InterPro" id="IPR050396">
    <property type="entry name" value="Glycosyltr_51/Transpeptidase"/>
</dbReference>
<keyword evidence="21" id="KW-1185">Reference proteome</keyword>
<dbReference type="InterPro" id="IPR001264">
    <property type="entry name" value="Glyco_trans_51"/>
</dbReference>
<evidence type="ECO:0000256" key="17">
    <source>
        <dbReference type="ARBA" id="ARBA00049902"/>
    </source>
</evidence>
<evidence type="ECO:0000256" key="3">
    <source>
        <dbReference type="ARBA" id="ARBA00007090"/>
    </source>
</evidence>
<dbReference type="InterPro" id="IPR001460">
    <property type="entry name" value="PCN-bd_Tpept"/>
</dbReference>
<evidence type="ECO:0000256" key="14">
    <source>
        <dbReference type="ARBA" id="ARBA00023268"/>
    </source>
</evidence>
<keyword evidence="7" id="KW-0645">Protease</keyword>
<evidence type="ECO:0000256" key="7">
    <source>
        <dbReference type="ARBA" id="ARBA00022670"/>
    </source>
</evidence>
<evidence type="ECO:0000313" key="20">
    <source>
        <dbReference type="EMBL" id="GLR18496.1"/>
    </source>
</evidence>
<comment type="similarity">
    <text evidence="3">In the C-terminal section; belongs to the transpeptidase family.</text>
</comment>
<keyword evidence="13" id="KW-0472">Membrane</keyword>
<evidence type="ECO:0000256" key="16">
    <source>
        <dbReference type="ARBA" id="ARBA00034000"/>
    </source>
</evidence>
<dbReference type="GO" id="GO:0008658">
    <property type="term" value="F:penicillin binding"/>
    <property type="evidence" value="ECO:0007669"/>
    <property type="project" value="InterPro"/>
</dbReference>
<evidence type="ECO:0000256" key="2">
    <source>
        <dbReference type="ARBA" id="ARBA00004752"/>
    </source>
</evidence>
<keyword evidence="12" id="KW-0573">Peptidoglycan synthesis</keyword>
<dbReference type="GO" id="GO:0005886">
    <property type="term" value="C:plasma membrane"/>
    <property type="evidence" value="ECO:0007669"/>
    <property type="project" value="UniProtKB-SubCell"/>
</dbReference>
<sequence>MLSFAGIIFIFLFFLYLSKDDLPSLESLENPKYDLASIVYASDETPIGKYYIENRENVPYDSISPFITSALFATEDVRFSKHTGIDFKALGRVAFKSILLGQDSGGGGSTITQQLAKLLFDRPNLGDKGKIGRAYALFKVKLKEWITAVRIEKSYTKEEILAMYLNKFEFINGAHGIQAASQTYFGKNQEHLKLEEAAVLVGMLKNPSLYNPIRFPEKAQDRRDVVLSQMYKYDRLSKEERDSLISIELDMTAFEREDPNDGLAPYFRAELTKWLKDLFASKDLLKPDGTKYNIYTDGLKIYTTINPIYQAHAEAAMREHMKVVQDRYWSRWRGMDPYIFKADKRQTALRKAALMRRVYDSDRFESLFNKELGETIAKINNKYKGINISRYKLPLIIDYTDAGKLVSDNKIGKSDESNYAKLLKNKDWTSLQEEYKAFDEKFEEEFNTEIPMKVFAYNEKGEEEKVMSPLDSVEYHLRHLQTGILAVEPGTGYIRAWVGGTGFKYFKYDHVTTRRQVGSTVKPFVYSAAIAFQNISPCQTFDDIQYTIAPGESNFDLIDVWTPNNANESFTGNKYNLYQGLLYSKNSITVRLIKEMGTVEIIRNLLSNAGIDITRKHPNGELVVPNLPSISLGALDLTVKEMAGAYTTFANNGVYTEPIFIARIEDKNGKVIHRQIGTKRETLNPVYNAVMVDMLKNNVAGKYGLGIKAEVGGKTGTTNDYTDGWFMGITPDLVVGTWVGGDENWVRFFTLDAGQGFVMARPFFIKFIKKLEADPNSGYNSEKKFNKVSGAYQYMDCTRFKQGEPEDEQQEILKKKILKNEFEEEEFGEEEW</sequence>
<dbReference type="SUPFAM" id="SSF53955">
    <property type="entry name" value="Lysozyme-like"/>
    <property type="match status" value="1"/>
</dbReference>
<dbReference type="Gene3D" id="1.10.3810.10">
    <property type="entry name" value="Biosynthetic peptidoglycan transglycosylase-like"/>
    <property type="match status" value="1"/>
</dbReference>
<name>A0AA37SPR2_9BACT</name>
<reference evidence="20" key="2">
    <citation type="submission" date="2023-01" db="EMBL/GenBank/DDBJ databases">
        <title>Draft genome sequence of Portibacter lacus strain NBRC 108769.</title>
        <authorList>
            <person name="Sun Q."/>
            <person name="Mori K."/>
        </authorList>
    </citation>
    <scope>NUCLEOTIDE SEQUENCE</scope>
    <source>
        <strain evidence="20">NBRC 108769</strain>
    </source>
</reference>
<comment type="subcellular location">
    <subcellularLocation>
        <location evidence="1">Cell membrane</location>
    </subcellularLocation>
</comment>
<evidence type="ECO:0008006" key="22">
    <source>
        <dbReference type="Google" id="ProtNLM"/>
    </source>
</evidence>
<evidence type="ECO:0000256" key="12">
    <source>
        <dbReference type="ARBA" id="ARBA00022984"/>
    </source>
</evidence>
<keyword evidence="11" id="KW-0133">Cell shape</keyword>
<feature type="domain" description="Penicillin-binding protein transpeptidase" evidence="18">
    <location>
        <begin position="484"/>
        <end position="732"/>
    </location>
</feature>
<evidence type="ECO:0000256" key="13">
    <source>
        <dbReference type="ARBA" id="ARBA00023136"/>
    </source>
</evidence>
<keyword evidence="5" id="KW-1003">Cell membrane</keyword>
<organism evidence="20 21">
    <name type="scientific">Portibacter lacus</name>
    <dbReference type="NCBI Taxonomy" id="1099794"/>
    <lineage>
        <taxon>Bacteria</taxon>
        <taxon>Pseudomonadati</taxon>
        <taxon>Bacteroidota</taxon>
        <taxon>Saprospiria</taxon>
        <taxon>Saprospirales</taxon>
        <taxon>Haliscomenobacteraceae</taxon>
        <taxon>Portibacter</taxon>
    </lineage>
</organism>
<comment type="pathway">
    <text evidence="2">Cell wall biogenesis; peptidoglycan biosynthesis.</text>
</comment>
<keyword evidence="9" id="KW-0808">Transferase</keyword>
<evidence type="ECO:0000256" key="4">
    <source>
        <dbReference type="ARBA" id="ARBA00007739"/>
    </source>
</evidence>
<dbReference type="GO" id="GO:0030288">
    <property type="term" value="C:outer membrane-bounded periplasmic space"/>
    <property type="evidence" value="ECO:0007669"/>
    <property type="project" value="TreeGrafter"/>
</dbReference>
<evidence type="ECO:0000256" key="10">
    <source>
        <dbReference type="ARBA" id="ARBA00022801"/>
    </source>
</evidence>
<gene>
    <name evidence="20" type="ORF">GCM10007940_31120</name>
</gene>
<reference evidence="20" key="1">
    <citation type="journal article" date="2014" name="Int. J. Syst. Evol. Microbiol.">
        <title>Complete genome sequence of Corynebacterium casei LMG S-19264T (=DSM 44701T), isolated from a smear-ripened cheese.</title>
        <authorList>
            <consortium name="US DOE Joint Genome Institute (JGI-PGF)"/>
            <person name="Walter F."/>
            <person name="Albersmeier A."/>
            <person name="Kalinowski J."/>
            <person name="Ruckert C."/>
        </authorList>
    </citation>
    <scope>NUCLEOTIDE SEQUENCE</scope>
    <source>
        <strain evidence="20">NBRC 108769</strain>
    </source>
</reference>
<feature type="domain" description="Glycosyl transferase family 51" evidence="19">
    <location>
        <begin position="46"/>
        <end position="230"/>
    </location>
</feature>
<keyword evidence="15" id="KW-0961">Cell wall biogenesis/degradation</keyword>
<comment type="caution">
    <text evidence="20">The sequence shown here is derived from an EMBL/GenBank/DDBJ whole genome shotgun (WGS) entry which is preliminary data.</text>
</comment>
<evidence type="ECO:0000256" key="5">
    <source>
        <dbReference type="ARBA" id="ARBA00022475"/>
    </source>
</evidence>
<dbReference type="InterPro" id="IPR036950">
    <property type="entry name" value="PBP_transglycosylase"/>
</dbReference>
<keyword evidence="8" id="KW-0328">Glycosyltransferase</keyword>
<protein>
    <recommendedName>
        <fullName evidence="22">Penicillin-insensitive transglycosylase</fullName>
    </recommendedName>
</protein>
<dbReference type="GO" id="GO:0009002">
    <property type="term" value="F:serine-type D-Ala-D-Ala carboxypeptidase activity"/>
    <property type="evidence" value="ECO:0007669"/>
    <property type="project" value="UniProtKB-EC"/>
</dbReference>
<dbReference type="PANTHER" id="PTHR32282">
    <property type="entry name" value="BINDING PROTEIN TRANSPEPTIDASE, PUTATIVE-RELATED"/>
    <property type="match status" value="1"/>
</dbReference>
<dbReference type="Pfam" id="PF00912">
    <property type="entry name" value="Transgly"/>
    <property type="match status" value="1"/>
</dbReference>
<dbReference type="GO" id="GO:0071555">
    <property type="term" value="P:cell wall organization"/>
    <property type="evidence" value="ECO:0007669"/>
    <property type="project" value="UniProtKB-KW"/>
</dbReference>
<evidence type="ECO:0000256" key="6">
    <source>
        <dbReference type="ARBA" id="ARBA00022645"/>
    </source>
</evidence>
<dbReference type="GO" id="GO:0008955">
    <property type="term" value="F:peptidoglycan glycosyltransferase activity"/>
    <property type="evidence" value="ECO:0007669"/>
    <property type="project" value="UniProtKB-EC"/>
</dbReference>
<evidence type="ECO:0000256" key="8">
    <source>
        <dbReference type="ARBA" id="ARBA00022676"/>
    </source>
</evidence>
<dbReference type="GO" id="GO:0006508">
    <property type="term" value="P:proteolysis"/>
    <property type="evidence" value="ECO:0007669"/>
    <property type="project" value="UniProtKB-KW"/>
</dbReference>
<dbReference type="Gene3D" id="3.40.710.10">
    <property type="entry name" value="DD-peptidase/beta-lactamase superfamily"/>
    <property type="match status" value="1"/>
</dbReference>
<keyword evidence="14" id="KW-0511">Multifunctional enzyme</keyword>
<dbReference type="AlphaFoldDB" id="A0AA37SPR2"/>